<dbReference type="InParanoid" id="Q023K0"/>
<evidence type="ECO:0000256" key="1">
    <source>
        <dbReference type="SAM" id="SignalP"/>
    </source>
</evidence>
<evidence type="ECO:0000313" key="3">
    <source>
        <dbReference type="EMBL" id="ABJ83840.1"/>
    </source>
</evidence>
<dbReference type="Pfam" id="PF07589">
    <property type="entry name" value="PEP-CTERM"/>
    <property type="match status" value="1"/>
</dbReference>
<gene>
    <name evidence="3" type="ordered locus">Acid_2854</name>
</gene>
<evidence type="ECO:0000259" key="2">
    <source>
        <dbReference type="Pfam" id="PF07589"/>
    </source>
</evidence>
<keyword evidence="1" id="KW-0732">Signal</keyword>
<dbReference type="STRING" id="234267.Acid_2854"/>
<sequence precursor="true">MIKNVLSISVFALAVAALLPSAAAAPTSFCAPNFSSCNIFEDGQPLSLPGLAIAGDVVLLDRFTGTTSDVFRVFNDFFDTGGGTGLGVTAFLYSEDLHNLPNPATYSVNAVFINEAFGSGGGGTIETDYNGNGTIYRVFSVDDGSPEPSTFILFATGAALLAGRSRRANGLMIRNHAHRLFRRRRPHSARLA</sequence>
<feature type="domain" description="Ice-binding protein C-terminal" evidence="2">
    <location>
        <begin position="146"/>
        <end position="167"/>
    </location>
</feature>
<dbReference type="InterPro" id="IPR013424">
    <property type="entry name" value="Ice-binding_C"/>
</dbReference>
<protein>
    <recommendedName>
        <fullName evidence="2">Ice-binding protein C-terminal domain-containing protein</fullName>
    </recommendedName>
</protein>
<proteinExistence type="predicted"/>
<accession>Q023K0</accession>
<dbReference type="NCBIfam" id="TIGR02595">
    <property type="entry name" value="PEP_CTERM"/>
    <property type="match status" value="1"/>
</dbReference>
<dbReference type="EMBL" id="CP000473">
    <property type="protein sequence ID" value="ABJ83840.1"/>
    <property type="molecule type" value="Genomic_DNA"/>
</dbReference>
<dbReference type="KEGG" id="sus:Acid_2854"/>
<dbReference type="HOGENOM" id="CLU_1414350_0_0_0"/>
<name>Q023K0_SOLUE</name>
<feature type="signal peptide" evidence="1">
    <location>
        <begin position="1"/>
        <end position="24"/>
    </location>
</feature>
<reference evidence="3" key="1">
    <citation type="submission" date="2006-10" db="EMBL/GenBank/DDBJ databases">
        <title>Complete sequence of Solibacter usitatus Ellin6076.</title>
        <authorList>
            <consortium name="US DOE Joint Genome Institute"/>
            <person name="Copeland A."/>
            <person name="Lucas S."/>
            <person name="Lapidus A."/>
            <person name="Barry K."/>
            <person name="Detter J.C."/>
            <person name="Glavina del Rio T."/>
            <person name="Hammon N."/>
            <person name="Israni S."/>
            <person name="Dalin E."/>
            <person name="Tice H."/>
            <person name="Pitluck S."/>
            <person name="Thompson L.S."/>
            <person name="Brettin T."/>
            <person name="Bruce D."/>
            <person name="Han C."/>
            <person name="Tapia R."/>
            <person name="Gilna P."/>
            <person name="Schmutz J."/>
            <person name="Larimer F."/>
            <person name="Land M."/>
            <person name="Hauser L."/>
            <person name="Kyrpides N."/>
            <person name="Mikhailova N."/>
            <person name="Janssen P.H."/>
            <person name="Kuske C.R."/>
            <person name="Richardson P."/>
        </authorList>
    </citation>
    <scope>NUCLEOTIDE SEQUENCE</scope>
    <source>
        <strain evidence="3">Ellin6076</strain>
    </source>
</reference>
<feature type="chain" id="PRO_5004163194" description="Ice-binding protein C-terminal domain-containing protein" evidence="1">
    <location>
        <begin position="25"/>
        <end position="192"/>
    </location>
</feature>
<dbReference type="AlphaFoldDB" id="Q023K0"/>
<organism evidence="3">
    <name type="scientific">Solibacter usitatus (strain Ellin6076)</name>
    <dbReference type="NCBI Taxonomy" id="234267"/>
    <lineage>
        <taxon>Bacteria</taxon>
        <taxon>Pseudomonadati</taxon>
        <taxon>Acidobacteriota</taxon>
        <taxon>Terriglobia</taxon>
        <taxon>Bryobacterales</taxon>
        <taxon>Solibacteraceae</taxon>
        <taxon>Candidatus Solibacter</taxon>
    </lineage>
</organism>